<accession>A0A4P9XER0</accession>
<evidence type="ECO:0000256" key="7">
    <source>
        <dbReference type="SAM" id="MobiDB-lite"/>
    </source>
</evidence>
<comment type="similarity">
    <text evidence="2">Belongs to the COA8 family.</text>
</comment>
<sequence>MATVHTVRPRPVRAQRFLAAVLRPATARFASTTGTTPSKAASRPTTAATRRSKTTSTPGFFMQGLEIASPDPVSHIRLVRYVSPQAHAVASSPTSASPLAPSAPTAAEFSPAERSFHALFMASQERHHAFWRAEQHALNAAMMAFADARMSASVAAEAEAEAEPCTASGAESASATPLTPFVTADTAAADTALCTFFRAHQAARAPAFRAYNTDLYRDRFALLAPGFRADAARIKRWASSALRSSSSTLSRPLSPAAASAPTSPAAAWAATTWLIREFGGFIGLSLAPRGRAQGISVR</sequence>
<protein>
    <submittedName>
        <fullName evidence="8">Uncharacterized protein</fullName>
    </submittedName>
</protein>
<keyword evidence="4" id="KW-0809">Transit peptide</keyword>
<evidence type="ECO:0000256" key="2">
    <source>
        <dbReference type="ARBA" id="ARBA00005453"/>
    </source>
</evidence>
<gene>
    <name evidence="8" type="ORF">CXG81DRAFT_16872</name>
</gene>
<keyword evidence="5" id="KW-0496">Mitochondrion</keyword>
<evidence type="ECO:0000256" key="6">
    <source>
        <dbReference type="ARBA" id="ARBA00023136"/>
    </source>
</evidence>
<comment type="subcellular location">
    <subcellularLocation>
        <location evidence="1">Mitochondrion inner membrane</location>
        <topology evidence="1">Peripheral membrane protein</topology>
        <orientation evidence="1">Matrix side</orientation>
    </subcellularLocation>
</comment>
<name>A0A4P9XER0_9FUNG</name>
<evidence type="ECO:0000313" key="8">
    <source>
        <dbReference type="EMBL" id="RKP03641.1"/>
    </source>
</evidence>
<keyword evidence="6" id="KW-0472">Membrane</keyword>
<dbReference type="Pfam" id="PF10231">
    <property type="entry name" value="COA8"/>
    <property type="match status" value="1"/>
</dbReference>
<dbReference type="Proteomes" id="UP000274922">
    <property type="component" value="Unassembled WGS sequence"/>
</dbReference>
<feature type="compositionally biased region" description="Low complexity" evidence="7">
    <location>
        <begin position="35"/>
        <end position="58"/>
    </location>
</feature>
<dbReference type="EMBL" id="ML014120">
    <property type="protein sequence ID" value="RKP03641.1"/>
    <property type="molecule type" value="Genomic_DNA"/>
</dbReference>
<feature type="region of interest" description="Disordered" evidence="7">
    <location>
        <begin position="29"/>
        <end position="58"/>
    </location>
</feature>
<keyword evidence="9" id="KW-1185">Reference proteome</keyword>
<evidence type="ECO:0000256" key="5">
    <source>
        <dbReference type="ARBA" id="ARBA00023128"/>
    </source>
</evidence>
<reference evidence="9" key="1">
    <citation type="journal article" date="2018" name="Nat. Microbiol.">
        <title>Leveraging single-cell genomics to expand the fungal tree of life.</title>
        <authorList>
            <person name="Ahrendt S.R."/>
            <person name="Quandt C.A."/>
            <person name="Ciobanu D."/>
            <person name="Clum A."/>
            <person name="Salamov A."/>
            <person name="Andreopoulos B."/>
            <person name="Cheng J.F."/>
            <person name="Woyke T."/>
            <person name="Pelin A."/>
            <person name="Henrissat B."/>
            <person name="Reynolds N.K."/>
            <person name="Benny G.L."/>
            <person name="Smith M.E."/>
            <person name="James T.Y."/>
            <person name="Grigoriev I.V."/>
        </authorList>
    </citation>
    <scope>NUCLEOTIDE SEQUENCE [LARGE SCALE GENOMIC DNA]</scope>
    <source>
        <strain evidence="9">ATCC 52028</strain>
    </source>
</reference>
<dbReference type="InterPro" id="IPR018796">
    <property type="entry name" value="COA8"/>
</dbReference>
<dbReference type="AlphaFoldDB" id="A0A4P9XER0"/>
<keyword evidence="3" id="KW-0999">Mitochondrion inner membrane</keyword>
<evidence type="ECO:0000313" key="9">
    <source>
        <dbReference type="Proteomes" id="UP000274922"/>
    </source>
</evidence>
<dbReference type="PANTHER" id="PTHR31107:SF2">
    <property type="entry name" value="CYTOCHROME C OXIDASE ASSEMBLY FACTOR 8"/>
    <property type="match status" value="1"/>
</dbReference>
<organism evidence="8 9">
    <name type="scientific">Caulochytrium protostelioides</name>
    <dbReference type="NCBI Taxonomy" id="1555241"/>
    <lineage>
        <taxon>Eukaryota</taxon>
        <taxon>Fungi</taxon>
        <taxon>Fungi incertae sedis</taxon>
        <taxon>Chytridiomycota</taxon>
        <taxon>Chytridiomycota incertae sedis</taxon>
        <taxon>Chytridiomycetes</taxon>
        <taxon>Caulochytriales</taxon>
        <taxon>Caulochytriaceae</taxon>
        <taxon>Caulochytrium</taxon>
    </lineage>
</organism>
<evidence type="ECO:0000256" key="4">
    <source>
        <dbReference type="ARBA" id="ARBA00022946"/>
    </source>
</evidence>
<dbReference type="GO" id="GO:0097193">
    <property type="term" value="P:intrinsic apoptotic signaling pathway"/>
    <property type="evidence" value="ECO:0007669"/>
    <property type="project" value="InterPro"/>
</dbReference>
<dbReference type="PANTHER" id="PTHR31107">
    <property type="entry name" value="APOPTOGENIC PROTEIN 1, MITOCHONDRIAL"/>
    <property type="match status" value="1"/>
</dbReference>
<evidence type="ECO:0000256" key="1">
    <source>
        <dbReference type="ARBA" id="ARBA00004443"/>
    </source>
</evidence>
<proteinExistence type="inferred from homology"/>
<dbReference type="GO" id="GO:0005743">
    <property type="term" value="C:mitochondrial inner membrane"/>
    <property type="evidence" value="ECO:0007669"/>
    <property type="project" value="UniProtKB-SubCell"/>
</dbReference>
<evidence type="ECO:0000256" key="3">
    <source>
        <dbReference type="ARBA" id="ARBA00022792"/>
    </source>
</evidence>